<name>A0ABU6AF01_9PSEU</name>
<reference evidence="1 2" key="1">
    <citation type="submission" date="2023-10" db="EMBL/GenBank/DDBJ databases">
        <title>Saccharopolyspora sp. nov., isolated from mangrove soil.</title>
        <authorList>
            <person name="Lu Y."/>
            <person name="Liu W."/>
        </authorList>
    </citation>
    <scope>NUCLEOTIDE SEQUENCE [LARGE SCALE GENOMIC DNA]</scope>
    <source>
        <strain evidence="1 2">S2-29</strain>
    </source>
</reference>
<protein>
    <submittedName>
        <fullName evidence="1">Uncharacterized protein</fullName>
    </submittedName>
</protein>
<comment type="caution">
    <text evidence="1">The sequence shown here is derived from an EMBL/GenBank/DDBJ whole genome shotgun (WGS) entry which is preliminary data.</text>
</comment>
<gene>
    <name evidence="1" type="ORF">R4I43_22150</name>
</gene>
<keyword evidence="2" id="KW-1185">Reference proteome</keyword>
<dbReference type="Proteomes" id="UP001327093">
    <property type="component" value="Unassembled WGS sequence"/>
</dbReference>
<evidence type="ECO:0000313" key="1">
    <source>
        <dbReference type="EMBL" id="MEB3370114.1"/>
    </source>
</evidence>
<organism evidence="1 2">
    <name type="scientific">Saccharopolyspora mangrovi</name>
    <dbReference type="NCBI Taxonomy" id="3082379"/>
    <lineage>
        <taxon>Bacteria</taxon>
        <taxon>Bacillati</taxon>
        <taxon>Actinomycetota</taxon>
        <taxon>Actinomycetes</taxon>
        <taxon>Pseudonocardiales</taxon>
        <taxon>Pseudonocardiaceae</taxon>
        <taxon>Saccharopolyspora</taxon>
    </lineage>
</organism>
<evidence type="ECO:0000313" key="2">
    <source>
        <dbReference type="Proteomes" id="UP001327093"/>
    </source>
</evidence>
<sequence length="219" mass="24040">MTRLFKWVRTGPIFRGHRARQEDQSMTGTGGRFTADDIAHWDHTVVPEQPTPGEEADLSELIELLSTDLDDAIDATLDQRSAEPARRFARRVAETDLLMALEEPESDEVAETLGSTVLFVLVVSRLTRALHASPEEGLAGAAVASLREHIGTECAELAHEAISLLDGPEPRERGIELGDEVLLSLILLAAGFALRDCQNSPELLRSHEPCWHDEDSTVS</sequence>
<dbReference type="RefSeq" id="WP_324267598.1">
    <property type="nucleotide sequence ID" value="NZ_JAWLNX010000016.1"/>
</dbReference>
<accession>A0ABU6AF01</accession>
<proteinExistence type="predicted"/>
<dbReference type="EMBL" id="JAWLNX010000016">
    <property type="protein sequence ID" value="MEB3370114.1"/>
    <property type="molecule type" value="Genomic_DNA"/>
</dbReference>